<accession>M5RMW1</accession>
<evidence type="ECO:0000313" key="2">
    <source>
        <dbReference type="Proteomes" id="UP000011991"/>
    </source>
</evidence>
<name>M5RMW1_9BACT</name>
<dbReference type="InterPro" id="IPR024079">
    <property type="entry name" value="MetalloPept_cat_dom_sf"/>
</dbReference>
<dbReference type="EMBL" id="ANOG01001123">
    <property type="protein sequence ID" value="EMI15289.1"/>
    <property type="molecule type" value="Genomic_DNA"/>
</dbReference>
<dbReference type="SUPFAM" id="SSF55486">
    <property type="entry name" value="Metalloproteases ('zincins'), catalytic domain"/>
    <property type="match status" value="1"/>
</dbReference>
<dbReference type="Proteomes" id="UP000011991">
    <property type="component" value="Unassembled WGS sequence"/>
</dbReference>
<keyword evidence="2" id="KW-1185">Reference proteome</keyword>
<proteinExistence type="predicted"/>
<dbReference type="GO" id="GO:0008237">
    <property type="term" value="F:metallopeptidase activity"/>
    <property type="evidence" value="ECO:0007669"/>
    <property type="project" value="InterPro"/>
</dbReference>
<organism evidence="1 2">
    <name type="scientific">Rhodopirellula maiorica SM1</name>
    <dbReference type="NCBI Taxonomy" id="1265738"/>
    <lineage>
        <taxon>Bacteria</taxon>
        <taxon>Pseudomonadati</taxon>
        <taxon>Planctomycetota</taxon>
        <taxon>Planctomycetia</taxon>
        <taxon>Pirellulales</taxon>
        <taxon>Pirellulaceae</taxon>
        <taxon>Novipirellula</taxon>
    </lineage>
</organism>
<dbReference type="Gene3D" id="3.40.390.10">
    <property type="entry name" value="Collagenase (Catalytic Domain)"/>
    <property type="match status" value="1"/>
</dbReference>
<comment type="caution">
    <text evidence="1">The sequence shown here is derived from an EMBL/GenBank/DDBJ whole genome shotgun (WGS) entry which is preliminary data.</text>
</comment>
<gene>
    <name evidence="1" type="ORF">RMSM_07782</name>
</gene>
<sequence>MLERLPIVIIGLSSIGVIDRGHVPCFFPVPSPLAFQCFVLRKVFKMHNLCDRREYSRSVVMAAVLVVGMSAHSLSANDLSSTHQTRVIAGWTVHISQKLESQNKQATATALKLLEKQLDEIIRVVPKPAVKELQNVPLWFSPEYPDTQPRAEYHPSKNWLVKNGRDGRMAKGVEFTNVRIFEAETRRMPNFALHELAHAYHDRVLERGFGNRPLKMAYEKAKASGKYDDVERQDANGNKRRERAYAMTTPQEYFAETSEAYFSRNDFFPFDREELKNHDPEMLALLAELWGDAE</sequence>
<dbReference type="AlphaFoldDB" id="M5RMW1"/>
<evidence type="ECO:0000313" key="1">
    <source>
        <dbReference type="EMBL" id="EMI15289.1"/>
    </source>
</evidence>
<protein>
    <submittedName>
        <fullName evidence="1">Metallopeptidase</fullName>
    </submittedName>
</protein>
<dbReference type="PATRIC" id="fig|1265738.3.peg.7768"/>
<reference evidence="1 2" key="1">
    <citation type="journal article" date="2013" name="Mar. Genomics">
        <title>Expression of sulfatases in Rhodopirellula baltica and the diversity of sulfatases in the genus Rhodopirellula.</title>
        <authorList>
            <person name="Wegner C.E."/>
            <person name="Richter-Heitmann T."/>
            <person name="Klindworth A."/>
            <person name="Klockow C."/>
            <person name="Richter M."/>
            <person name="Achstetter T."/>
            <person name="Glockner F.O."/>
            <person name="Harder J."/>
        </authorList>
    </citation>
    <scope>NUCLEOTIDE SEQUENCE [LARGE SCALE GENOMIC DNA]</scope>
    <source>
        <strain evidence="1 2">SM1</strain>
    </source>
</reference>